<comment type="caution">
    <text evidence="5">The sequence shown here is derived from an EMBL/GenBank/DDBJ whole genome shotgun (WGS) entry which is preliminary data.</text>
</comment>
<dbReference type="GO" id="GO:0016646">
    <property type="term" value="F:oxidoreductase activity, acting on the CH-NH group of donors, NAD or NADP as acceptor"/>
    <property type="evidence" value="ECO:0007669"/>
    <property type="project" value="UniProtKB-ARBA"/>
</dbReference>
<dbReference type="Pfam" id="PF01613">
    <property type="entry name" value="Flavin_Reduct"/>
    <property type="match status" value="1"/>
</dbReference>
<dbReference type="PANTHER" id="PTHR43567">
    <property type="entry name" value="FLAVOREDOXIN-RELATED-RELATED"/>
    <property type="match status" value="1"/>
</dbReference>
<dbReference type="PROSITE" id="PS51257">
    <property type="entry name" value="PROKAR_LIPOPROTEIN"/>
    <property type="match status" value="1"/>
</dbReference>
<dbReference type="SMART" id="SM00903">
    <property type="entry name" value="Flavin_Reduct"/>
    <property type="match status" value="1"/>
</dbReference>
<organism evidence="5 6">
    <name type="scientific">Candidatus Alistipes intestinigallinarum</name>
    <dbReference type="NCBI Taxonomy" id="2838440"/>
    <lineage>
        <taxon>Bacteria</taxon>
        <taxon>Pseudomonadati</taxon>
        <taxon>Bacteroidota</taxon>
        <taxon>Bacteroidia</taxon>
        <taxon>Bacteroidales</taxon>
        <taxon>Rikenellaceae</taxon>
        <taxon>Alistipes</taxon>
    </lineage>
</organism>
<evidence type="ECO:0000256" key="3">
    <source>
        <dbReference type="ARBA" id="ARBA00038054"/>
    </source>
</evidence>
<keyword evidence="2" id="KW-0285">Flavoprotein</keyword>
<accession>A0A9D2CC72</accession>
<sequence length="194" mass="21561">MKQRWKPGTVLYPVPAVLVSCGATPEEYNLLTVAWTGTVCTNPPMCSISVRPERHSYGIIRRTGEFVINLTTRRLARATDWCGVRSGRDCDKFREMGLTPVASEVVAAPLVAESPVNIECRVRQVLPLGSHDLFIAEVVGVQVDEELIDPATGRFCLERADPIVYSHGEYFALGEALGHFGWSVRKRKKGPKHR</sequence>
<reference evidence="5" key="2">
    <citation type="submission" date="2021-04" db="EMBL/GenBank/DDBJ databases">
        <authorList>
            <person name="Gilroy R."/>
        </authorList>
    </citation>
    <scope>NUCLEOTIDE SEQUENCE</scope>
    <source>
        <strain evidence="5">5134</strain>
    </source>
</reference>
<dbReference type="Gene3D" id="2.30.110.10">
    <property type="entry name" value="Electron Transport, Fmn-binding Protein, Chain A"/>
    <property type="match status" value="1"/>
</dbReference>
<evidence type="ECO:0000259" key="4">
    <source>
        <dbReference type="SMART" id="SM00903"/>
    </source>
</evidence>
<dbReference type="SUPFAM" id="SSF50475">
    <property type="entry name" value="FMN-binding split barrel"/>
    <property type="match status" value="1"/>
</dbReference>
<dbReference type="EMBL" id="DXDA01000037">
    <property type="protein sequence ID" value="HIY68673.1"/>
    <property type="molecule type" value="Genomic_DNA"/>
</dbReference>
<name>A0A9D2CC72_9BACT</name>
<dbReference type="InterPro" id="IPR002563">
    <property type="entry name" value="Flavin_Rdtase-like_dom"/>
</dbReference>
<dbReference type="InterPro" id="IPR012349">
    <property type="entry name" value="Split_barrel_FMN-bd"/>
</dbReference>
<protein>
    <submittedName>
        <fullName evidence="5">Flavin reductase family protein</fullName>
    </submittedName>
</protein>
<comment type="cofactor">
    <cofactor evidence="1">
        <name>FMN</name>
        <dbReference type="ChEBI" id="CHEBI:58210"/>
    </cofactor>
</comment>
<dbReference type="PANTHER" id="PTHR43567:SF1">
    <property type="entry name" value="FLAVOREDOXIN"/>
    <property type="match status" value="1"/>
</dbReference>
<gene>
    <name evidence="5" type="ORF">H9828_04585</name>
</gene>
<proteinExistence type="inferred from homology"/>
<reference evidence="5" key="1">
    <citation type="journal article" date="2021" name="PeerJ">
        <title>Extensive microbial diversity within the chicken gut microbiome revealed by metagenomics and culture.</title>
        <authorList>
            <person name="Gilroy R."/>
            <person name="Ravi A."/>
            <person name="Getino M."/>
            <person name="Pursley I."/>
            <person name="Horton D.L."/>
            <person name="Alikhan N.F."/>
            <person name="Baker D."/>
            <person name="Gharbi K."/>
            <person name="Hall N."/>
            <person name="Watson M."/>
            <person name="Adriaenssens E.M."/>
            <person name="Foster-Nyarko E."/>
            <person name="Jarju S."/>
            <person name="Secka A."/>
            <person name="Antonio M."/>
            <person name="Oren A."/>
            <person name="Chaudhuri R.R."/>
            <person name="La Ragione R."/>
            <person name="Hildebrand F."/>
            <person name="Pallen M.J."/>
        </authorList>
    </citation>
    <scope>NUCLEOTIDE SEQUENCE</scope>
    <source>
        <strain evidence="5">5134</strain>
    </source>
</reference>
<dbReference type="AlphaFoldDB" id="A0A9D2CC72"/>
<dbReference type="GO" id="GO:0010181">
    <property type="term" value="F:FMN binding"/>
    <property type="evidence" value="ECO:0007669"/>
    <property type="project" value="InterPro"/>
</dbReference>
<evidence type="ECO:0000256" key="1">
    <source>
        <dbReference type="ARBA" id="ARBA00001917"/>
    </source>
</evidence>
<feature type="domain" description="Flavin reductase like" evidence="4">
    <location>
        <begin position="11"/>
        <end position="157"/>
    </location>
</feature>
<evidence type="ECO:0000256" key="2">
    <source>
        <dbReference type="ARBA" id="ARBA00022630"/>
    </source>
</evidence>
<dbReference type="InterPro" id="IPR052174">
    <property type="entry name" value="Flavoredoxin"/>
</dbReference>
<dbReference type="Proteomes" id="UP000886844">
    <property type="component" value="Unassembled WGS sequence"/>
</dbReference>
<evidence type="ECO:0000313" key="5">
    <source>
        <dbReference type="EMBL" id="HIY68673.1"/>
    </source>
</evidence>
<comment type="similarity">
    <text evidence="3">Belongs to the flavoredoxin family.</text>
</comment>
<evidence type="ECO:0000313" key="6">
    <source>
        <dbReference type="Proteomes" id="UP000886844"/>
    </source>
</evidence>